<feature type="transmembrane region" description="Helical" evidence="1">
    <location>
        <begin position="68"/>
        <end position="87"/>
    </location>
</feature>
<accession>A0A0N4VFQ9</accession>
<keyword evidence="3" id="KW-1185">Reference proteome</keyword>
<keyword evidence="1" id="KW-0472">Membrane</keyword>
<proteinExistence type="predicted"/>
<dbReference type="EMBL" id="UXUI01009743">
    <property type="protein sequence ID" value="VDD94245.1"/>
    <property type="molecule type" value="Genomic_DNA"/>
</dbReference>
<organism evidence="4">
    <name type="scientific">Enterobius vermicularis</name>
    <name type="common">Human pinworm</name>
    <dbReference type="NCBI Taxonomy" id="51028"/>
    <lineage>
        <taxon>Eukaryota</taxon>
        <taxon>Metazoa</taxon>
        <taxon>Ecdysozoa</taxon>
        <taxon>Nematoda</taxon>
        <taxon>Chromadorea</taxon>
        <taxon>Rhabditida</taxon>
        <taxon>Spirurina</taxon>
        <taxon>Oxyuridomorpha</taxon>
        <taxon>Oxyuroidea</taxon>
        <taxon>Oxyuridae</taxon>
        <taxon>Enterobius</taxon>
    </lineage>
</organism>
<reference evidence="4" key="1">
    <citation type="submission" date="2017-02" db="UniProtKB">
        <authorList>
            <consortium name="WormBaseParasite"/>
        </authorList>
    </citation>
    <scope>IDENTIFICATION</scope>
</reference>
<keyword evidence="1" id="KW-1133">Transmembrane helix</keyword>
<evidence type="ECO:0000313" key="2">
    <source>
        <dbReference type="EMBL" id="VDD94245.1"/>
    </source>
</evidence>
<keyword evidence="1" id="KW-0812">Transmembrane</keyword>
<reference evidence="2 3" key="2">
    <citation type="submission" date="2018-10" db="EMBL/GenBank/DDBJ databases">
        <authorList>
            <consortium name="Pathogen Informatics"/>
        </authorList>
    </citation>
    <scope>NUCLEOTIDE SEQUENCE [LARGE SCALE GENOMIC DNA]</scope>
</reference>
<dbReference type="WBParaSite" id="EVEC_0000958601-mRNA-1">
    <property type="protein sequence ID" value="EVEC_0000958601-mRNA-1"/>
    <property type="gene ID" value="EVEC_0000958601"/>
</dbReference>
<gene>
    <name evidence="2" type="ORF">EVEC_LOCUS8996</name>
</gene>
<sequence length="95" mass="10954">MEVVISVVQPRQGCSSEEAFRSLYDYDVLLTNEPSSTSSPSNRHQFPRFRVEANEDPTEVAYAVAKRLLRFVFWFFYYFCLIAATKLNNSSDNSV</sequence>
<protein>
    <submittedName>
        <fullName evidence="2 4">Uncharacterized protein</fullName>
    </submittedName>
</protein>
<name>A0A0N4VFQ9_ENTVE</name>
<evidence type="ECO:0000313" key="3">
    <source>
        <dbReference type="Proteomes" id="UP000274131"/>
    </source>
</evidence>
<dbReference type="Proteomes" id="UP000274131">
    <property type="component" value="Unassembled WGS sequence"/>
</dbReference>
<evidence type="ECO:0000313" key="4">
    <source>
        <dbReference type="WBParaSite" id="EVEC_0000958601-mRNA-1"/>
    </source>
</evidence>
<dbReference type="AlphaFoldDB" id="A0A0N4VFQ9"/>
<evidence type="ECO:0000256" key="1">
    <source>
        <dbReference type="SAM" id="Phobius"/>
    </source>
</evidence>